<evidence type="ECO:0000313" key="2">
    <source>
        <dbReference type="EMBL" id="CRK45457.1"/>
    </source>
</evidence>
<dbReference type="PANTHER" id="PTHR28180:SF2">
    <property type="entry name" value="PEROXISOMAL PROTEIN 2"/>
    <property type="match status" value="1"/>
</dbReference>
<protein>
    <recommendedName>
        <fullName evidence="4">Carboxymuconolactone decarboxylase-like domain-containing protein</fullName>
    </recommendedName>
</protein>
<sequence length="370" mass="40513">MNSIITPAFLSSIRKSRSLPRNSWYSITATTLSILNRPDEIPRVFNDAIGGAASLADGHPSVDEQLIIARRMREALVKASAVGGLPKTINALMAMKAVTPSHLLDDPGDTSPTTRRHDVEKDSVEILERGEMFWDRIYGKISRRIMSQMERCGTEDLAVTARLMYGHILSNTQILSAPETSFVLIAGLIPQDVNPQLKGHLRGALNAGASKDEVTAVRDLVIRICEAAGMQKLDASAPGDGQDDRRAKRENFSQQRDLKAERCPSATNQGFGCSRCVEKRCLLTGGAGEFAPSPGLHGRFVYETAQPRVLRMRDEATRTSSYSSMPSGPASSERVSEDMPSRNHTPHPPFPSTPPRRHGLHSTPQDNTHL</sequence>
<accession>A0A0G4NG96</accession>
<dbReference type="SUPFAM" id="SSF69118">
    <property type="entry name" value="AhpD-like"/>
    <property type="match status" value="1"/>
</dbReference>
<evidence type="ECO:0008006" key="4">
    <source>
        <dbReference type="Google" id="ProtNLM"/>
    </source>
</evidence>
<dbReference type="Gene3D" id="1.20.1290.10">
    <property type="entry name" value="AhpD-like"/>
    <property type="match status" value="1"/>
</dbReference>
<proteinExistence type="predicted"/>
<name>A0A0G4NG96_VERLO</name>
<feature type="region of interest" description="Disordered" evidence="1">
    <location>
        <begin position="314"/>
        <end position="370"/>
    </location>
</feature>
<feature type="compositionally biased region" description="Low complexity" evidence="1">
    <location>
        <begin position="320"/>
        <end position="332"/>
    </location>
</feature>
<dbReference type="InterPro" id="IPR029032">
    <property type="entry name" value="AhpD-like"/>
</dbReference>
<dbReference type="InterPro" id="IPR052999">
    <property type="entry name" value="PTS1_Protein"/>
</dbReference>
<feature type="compositionally biased region" description="Basic and acidic residues" evidence="1">
    <location>
        <begin position="242"/>
        <end position="262"/>
    </location>
</feature>
<reference evidence="3" key="1">
    <citation type="submission" date="2015-05" db="EMBL/GenBank/DDBJ databases">
        <authorList>
            <person name="Fogelqvist Johan"/>
        </authorList>
    </citation>
    <scope>NUCLEOTIDE SEQUENCE [LARGE SCALE GENOMIC DNA]</scope>
</reference>
<dbReference type="PANTHER" id="PTHR28180">
    <property type="entry name" value="CONSERVED MITOCHONDRIAL PROTEIN-RELATED"/>
    <property type="match status" value="1"/>
</dbReference>
<dbReference type="AlphaFoldDB" id="A0A0G4NG96"/>
<evidence type="ECO:0000256" key="1">
    <source>
        <dbReference type="SAM" id="MobiDB-lite"/>
    </source>
</evidence>
<gene>
    <name evidence="2" type="ORF">BN1723_006623</name>
</gene>
<dbReference type="Proteomes" id="UP000045706">
    <property type="component" value="Unassembled WGS sequence"/>
</dbReference>
<evidence type="ECO:0000313" key="3">
    <source>
        <dbReference type="Proteomes" id="UP000045706"/>
    </source>
</evidence>
<organism evidence="2 3">
    <name type="scientific">Verticillium longisporum</name>
    <name type="common">Verticillium dahliae var. longisporum</name>
    <dbReference type="NCBI Taxonomy" id="100787"/>
    <lineage>
        <taxon>Eukaryota</taxon>
        <taxon>Fungi</taxon>
        <taxon>Dikarya</taxon>
        <taxon>Ascomycota</taxon>
        <taxon>Pezizomycotina</taxon>
        <taxon>Sordariomycetes</taxon>
        <taxon>Hypocreomycetidae</taxon>
        <taxon>Glomerellales</taxon>
        <taxon>Plectosphaerellaceae</taxon>
        <taxon>Verticillium</taxon>
    </lineage>
</organism>
<dbReference type="EMBL" id="CVQI01034828">
    <property type="protein sequence ID" value="CRK45457.1"/>
    <property type="molecule type" value="Genomic_DNA"/>
</dbReference>
<feature type="region of interest" description="Disordered" evidence="1">
    <location>
        <begin position="234"/>
        <end position="265"/>
    </location>
</feature>